<feature type="transmembrane region" description="Helical" evidence="6">
    <location>
        <begin position="61"/>
        <end position="81"/>
    </location>
</feature>
<dbReference type="AlphaFoldDB" id="A0A225BER7"/>
<dbReference type="Proteomes" id="UP000214365">
    <property type="component" value="Unassembled WGS sequence"/>
</dbReference>
<keyword evidence="4 6" id="KW-1133">Transmembrane helix</keyword>
<reference evidence="8 9" key="1">
    <citation type="submission" date="2015-06" db="EMBL/GenBank/DDBJ databases">
        <title>Talaromyces atroroseus IBT 11181 draft genome.</title>
        <authorList>
            <person name="Rasmussen K.B."/>
            <person name="Rasmussen S."/>
            <person name="Petersen B."/>
            <person name="Sicheritz-Ponten T."/>
            <person name="Mortensen U.H."/>
            <person name="Thrane U."/>
        </authorList>
    </citation>
    <scope>NUCLEOTIDE SEQUENCE [LARGE SCALE GENOMIC DNA]</scope>
    <source>
        <strain evidence="8 9">IBT 11181</strain>
    </source>
</reference>
<organism evidence="8 9">
    <name type="scientific">Talaromyces atroroseus</name>
    <dbReference type="NCBI Taxonomy" id="1441469"/>
    <lineage>
        <taxon>Eukaryota</taxon>
        <taxon>Fungi</taxon>
        <taxon>Dikarya</taxon>
        <taxon>Ascomycota</taxon>
        <taxon>Pezizomycotina</taxon>
        <taxon>Eurotiomycetes</taxon>
        <taxon>Eurotiomycetidae</taxon>
        <taxon>Eurotiales</taxon>
        <taxon>Trichocomaceae</taxon>
        <taxon>Talaromyces</taxon>
        <taxon>Talaromyces sect. Trachyspermi</taxon>
    </lineage>
</organism>
<feature type="domain" description="Major facilitator superfamily (MFS) profile" evidence="7">
    <location>
        <begin position="1"/>
        <end position="182"/>
    </location>
</feature>
<dbReference type="RefSeq" id="XP_020124658.1">
    <property type="nucleotide sequence ID" value="XM_020260491.1"/>
</dbReference>
<evidence type="ECO:0000256" key="3">
    <source>
        <dbReference type="ARBA" id="ARBA00022692"/>
    </source>
</evidence>
<dbReference type="InterPro" id="IPR005829">
    <property type="entry name" value="Sugar_transporter_CS"/>
</dbReference>
<evidence type="ECO:0000256" key="4">
    <source>
        <dbReference type="ARBA" id="ARBA00022989"/>
    </source>
</evidence>
<dbReference type="OrthoDB" id="6612291at2759"/>
<dbReference type="InterPro" id="IPR050360">
    <property type="entry name" value="MFS_Sugar_Transporters"/>
</dbReference>
<dbReference type="GO" id="GO:0016020">
    <property type="term" value="C:membrane"/>
    <property type="evidence" value="ECO:0007669"/>
    <property type="project" value="UniProtKB-SubCell"/>
</dbReference>
<dbReference type="PROSITE" id="PS50850">
    <property type="entry name" value="MFS"/>
    <property type="match status" value="1"/>
</dbReference>
<dbReference type="Pfam" id="PF00083">
    <property type="entry name" value="Sugar_tr"/>
    <property type="match status" value="1"/>
</dbReference>
<proteinExistence type="inferred from homology"/>
<keyword evidence="3 6" id="KW-0812">Transmembrane</keyword>
<dbReference type="InterPro" id="IPR020846">
    <property type="entry name" value="MFS_dom"/>
</dbReference>
<evidence type="ECO:0000256" key="2">
    <source>
        <dbReference type="ARBA" id="ARBA00010992"/>
    </source>
</evidence>
<feature type="transmembrane region" description="Helical" evidence="6">
    <location>
        <begin position="134"/>
        <end position="152"/>
    </location>
</feature>
<dbReference type="GeneID" id="31000415"/>
<accession>A0A225BER7</accession>
<dbReference type="InterPro" id="IPR036259">
    <property type="entry name" value="MFS_trans_sf"/>
</dbReference>
<dbReference type="SUPFAM" id="SSF103473">
    <property type="entry name" value="MFS general substrate transporter"/>
    <property type="match status" value="1"/>
</dbReference>
<evidence type="ECO:0000256" key="1">
    <source>
        <dbReference type="ARBA" id="ARBA00004141"/>
    </source>
</evidence>
<dbReference type="PANTHER" id="PTHR48022">
    <property type="entry name" value="PLASTIDIC GLUCOSE TRANSPORTER 4"/>
    <property type="match status" value="1"/>
</dbReference>
<evidence type="ECO:0000256" key="6">
    <source>
        <dbReference type="SAM" id="Phobius"/>
    </source>
</evidence>
<sequence length="269" mass="29008">MVFVFQQFTGQIFVSQYSPRFYKAVGLSAHAFEYNIISAVVAWVGVLIGMPLSDLAGRRDLLIWGAVLQGIFLFAMAGVGTKSNYTTPDANGLVASVMLFNFFFAMCGFQLIYEFPSLIDVTNKATYSGLGLQLPTSVVAAFIVAFCVPYLLDGIEANIGWVFGALSFIAAIYSYFCVPEVKNQARGTRLIIRGFFSIHRIGKFASTQTHGAGRVIAEIENRVTLRTGAYHGNNGGSEASSSSARQEIGFNAANGSDSDVEDVKHSAGV</sequence>
<feature type="transmembrane region" description="Helical" evidence="6">
    <location>
        <begin position="158"/>
        <end position="178"/>
    </location>
</feature>
<evidence type="ECO:0000256" key="5">
    <source>
        <dbReference type="ARBA" id="ARBA00023136"/>
    </source>
</evidence>
<comment type="similarity">
    <text evidence="2">Belongs to the major facilitator superfamily. Sugar transporter (TC 2.A.1.1) family.</text>
</comment>
<comment type="subcellular location">
    <subcellularLocation>
        <location evidence="1">Membrane</location>
        <topology evidence="1">Multi-pass membrane protein</topology>
    </subcellularLocation>
</comment>
<dbReference type="PROSITE" id="PS00216">
    <property type="entry name" value="SUGAR_TRANSPORT_1"/>
    <property type="match status" value="1"/>
</dbReference>
<dbReference type="PANTHER" id="PTHR48022:SF2">
    <property type="entry name" value="PLASTIDIC GLUCOSE TRANSPORTER 4"/>
    <property type="match status" value="1"/>
</dbReference>
<comment type="caution">
    <text evidence="8">The sequence shown here is derived from an EMBL/GenBank/DDBJ whole genome shotgun (WGS) entry which is preliminary data.</text>
</comment>
<evidence type="ECO:0000313" key="9">
    <source>
        <dbReference type="Proteomes" id="UP000214365"/>
    </source>
</evidence>
<keyword evidence="9" id="KW-1185">Reference proteome</keyword>
<dbReference type="EMBL" id="LFMY01000001">
    <property type="protein sequence ID" value="OKL64537.1"/>
    <property type="molecule type" value="Genomic_DNA"/>
</dbReference>
<feature type="transmembrane region" description="Helical" evidence="6">
    <location>
        <begin position="93"/>
        <end position="113"/>
    </location>
</feature>
<dbReference type="GO" id="GO:0005351">
    <property type="term" value="F:carbohydrate:proton symporter activity"/>
    <property type="evidence" value="ECO:0007669"/>
    <property type="project" value="TreeGrafter"/>
</dbReference>
<feature type="transmembrane region" description="Helical" evidence="6">
    <location>
        <begin position="31"/>
        <end position="49"/>
    </location>
</feature>
<gene>
    <name evidence="8" type="ORF">UA08_00660</name>
</gene>
<dbReference type="Gene3D" id="1.20.1250.20">
    <property type="entry name" value="MFS general substrate transporter like domains"/>
    <property type="match status" value="1"/>
</dbReference>
<dbReference type="InterPro" id="IPR005828">
    <property type="entry name" value="MFS_sugar_transport-like"/>
</dbReference>
<protein>
    <recommendedName>
        <fullName evidence="7">Major facilitator superfamily (MFS) profile domain-containing protein</fullName>
    </recommendedName>
</protein>
<keyword evidence="5 6" id="KW-0472">Membrane</keyword>
<name>A0A225BER7_TALAT</name>
<evidence type="ECO:0000259" key="7">
    <source>
        <dbReference type="PROSITE" id="PS50850"/>
    </source>
</evidence>
<evidence type="ECO:0000313" key="8">
    <source>
        <dbReference type="EMBL" id="OKL64537.1"/>
    </source>
</evidence>